<proteinExistence type="predicted"/>
<dbReference type="Proteomes" id="UP000788993">
    <property type="component" value="Unassembled WGS sequence"/>
</dbReference>
<reference evidence="1" key="1">
    <citation type="journal article" date="2021" name="Open Biol.">
        <title>Shared evolutionary footprints suggest mitochondrial oxidative damage underlies multiple complex I losses in fungi.</title>
        <authorList>
            <person name="Schikora-Tamarit M.A."/>
            <person name="Marcet-Houben M."/>
            <person name="Nosek J."/>
            <person name="Gabaldon T."/>
        </authorList>
    </citation>
    <scope>NUCLEOTIDE SEQUENCE</scope>
    <source>
        <strain evidence="1">NCAIM Y.01608</strain>
    </source>
</reference>
<dbReference type="EMBL" id="JAEUBD010000013">
    <property type="protein sequence ID" value="KAH3678817.1"/>
    <property type="molecule type" value="Genomic_DNA"/>
</dbReference>
<reference evidence="1" key="2">
    <citation type="submission" date="2021-01" db="EMBL/GenBank/DDBJ databases">
        <authorList>
            <person name="Schikora-Tamarit M.A."/>
        </authorList>
    </citation>
    <scope>NUCLEOTIDE SEQUENCE</scope>
    <source>
        <strain evidence="1">NCAIM Y.01608</strain>
    </source>
</reference>
<dbReference type="AlphaFoldDB" id="A0A9P8PVA5"/>
<sequence length="181" mass="18952">MAPEMPMAMYRSGATTFPVWPTCNELSQNPASTAALEAPMAAFSFSASGVISLSNSSLFLRPRPPATTILADPRSGLSLLTSSSETNSALLPASTYGTSSTGTSRASFSSTGAKAELLTENKTWLSFDLTVKIALPAYVGLTKVSGETTLIMSEIGCKSRMAPTRGRKLFPTVDAATTKLV</sequence>
<organism evidence="1 2">
    <name type="scientific">Ogataea polymorpha</name>
    <dbReference type="NCBI Taxonomy" id="460523"/>
    <lineage>
        <taxon>Eukaryota</taxon>
        <taxon>Fungi</taxon>
        <taxon>Dikarya</taxon>
        <taxon>Ascomycota</taxon>
        <taxon>Saccharomycotina</taxon>
        <taxon>Pichiomycetes</taxon>
        <taxon>Pichiales</taxon>
        <taxon>Pichiaceae</taxon>
        <taxon>Ogataea</taxon>
    </lineage>
</organism>
<keyword evidence="2" id="KW-1185">Reference proteome</keyword>
<protein>
    <submittedName>
        <fullName evidence="1">Uncharacterized protein</fullName>
    </submittedName>
</protein>
<evidence type="ECO:0000313" key="2">
    <source>
        <dbReference type="Proteomes" id="UP000788993"/>
    </source>
</evidence>
<evidence type="ECO:0000313" key="1">
    <source>
        <dbReference type="EMBL" id="KAH3678817.1"/>
    </source>
</evidence>
<comment type="caution">
    <text evidence="1">The sequence shown here is derived from an EMBL/GenBank/DDBJ whole genome shotgun (WGS) entry which is preliminary data.</text>
</comment>
<gene>
    <name evidence="1" type="ORF">OGATHE_000086</name>
</gene>
<name>A0A9P8PVA5_9ASCO</name>
<accession>A0A9P8PVA5</accession>